<accession>A0ABD3GKB5</accession>
<feature type="compositionally biased region" description="Basic and acidic residues" evidence="2">
    <location>
        <begin position="202"/>
        <end position="214"/>
    </location>
</feature>
<feature type="region of interest" description="Disordered" evidence="2">
    <location>
        <begin position="1"/>
        <end position="26"/>
    </location>
</feature>
<evidence type="ECO:0000259" key="3">
    <source>
        <dbReference type="PROSITE" id="PS50158"/>
    </source>
</evidence>
<dbReference type="PANTHER" id="PTHR31286">
    <property type="entry name" value="GLYCINE-RICH CELL WALL STRUCTURAL PROTEIN 1.8-LIKE"/>
    <property type="match status" value="1"/>
</dbReference>
<dbReference type="InterPro" id="IPR036875">
    <property type="entry name" value="Znf_CCHC_sf"/>
</dbReference>
<dbReference type="Proteomes" id="UP001633002">
    <property type="component" value="Unassembled WGS sequence"/>
</dbReference>
<evidence type="ECO:0000256" key="1">
    <source>
        <dbReference type="PROSITE-ProRule" id="PRU00047"/>
    </source>
</evidence>
<sequence length="540" mass="60244">MGSTAKNAWSVPLKTTMRSKPGGDPTGSLLQPYLENLDPSWGRLVSADRDFHPTKLYANILPVWLDLPRVHPLIEQYGDAMLDVIGEVLYKPIDKQTNQYSNISACILVDLAKPLKDTVDIIVYGTVIWSQIVHYHRLPDTCFNCQQRGHWVKECPKCAKGDAEKEGTDTETDATGRGKGKPGEAVATANEVSTSSTSQTKTQERGKASLKVDSEGFQTVSRRKPKRNQGKSTVLDKGGQFKMGSGSKPKFRDPNARAYRRATGSFTEESSGIHTSESSEEDGEYYSTDEEMKDHDEEQSEETEGGNEETHAEGTDMSELKDLNSQDLPTLSHLQKDLNQDQTGPTIIEKRRMKDGEDTHGFRRQSLHPADTRAQLFSEIGGPSNRATESQGGPQTQKDKNTMMKELNFGTWNVRGVGKVQKLKMIKKCTNTLDFRTTILALQELKVKGWKLERRLQSIFPDGKYTVDFSRKGKSRVGLFIHSSFTILAEGTSGQGYGSWAKLQIGSKEIGVLALHAPNKRRNRIKVWKWMEETIRAGNG</sequence>
<feature type="compositionally biased region" description="Acidic residues" evidence="2">
    <location>
        <begin position="278"/>
        <end position="289"/>
    </location>
</feature>
<feature type="compositionally biased region" description="Polar residues" evidence="2">
    <location>
        <begin position="385"/>
        <end position="396"/>
    </location>
</feature>
<dbReference type="Pfam" id="PF00098">
    <property type="entry name" value="zf-CCHC"/>
    <property type="match status" value="1"/>
</dbReference>
<dbReference type="SUPFAM" id="SSF56219">
    <property type="entry name" value="DNase I-like"/>
    <property type="match status" value="1"/>
</dbReference>
<feature type="domain" description="CCHC-type" evidence="3">
    <location>
        <begin position="142"/>
        <end position="157"/>
    </location>
</feature>
<gene>
    <name evidence="4" type="ORF">R1sor_022007</name>
</gene>
<keyword evidence="1" id="KW-0862">Zinc</keyword>
<feature type="region of interest" description="Disordered" evidence="2">
    <location>
        <begin position="160"/>
        <end position="319"/>
    </location>
</feature>
<dbReference type="InterPro" id="IPR040256">
    <property type="entry name" value="At4g02000-like"/>
</dbReference>
<protein>
    <recommendedName>
        <fullName evidence="3">CCHC-type domain-containing protein</fullName>
    </recommendedName>
</protein>
<dbReference type="SMART" id="SM00343">
    <property type="entry name" value="ZnF_C2HC"/>
    <property type="match status" value="1"/>
</dbReference>
<dbReference type="Gene3D" id="3.60.10.10">
    <property type="entry name" value="Endonuclease/exonuclease/phosphatase"/>
    <property type="match status" value="1"/>
</dbReference>
<keyword evidence="1" id="KW-0479">Metal-binding</keyword>
<evidence type="ECO:0000313" key="4">
    <source>
        <dbReference type="EMBL" id="KAL3679051.1"/>
    </source>
</evidence>
<dbReference type="PROSITE" id="PS50158">
    <property type="entry name" value="ZF_CCHC"/>
    <property type="match status" value="1"/>
</dbReference>
<organism evidence="4 5">
    <name type="scientific">Riccia sorocarpa</name>
    <dbReference type="NCBI Taxonomy" id="122646"/>
    <lineage>
        <taxon>Eukaryota</taxon>
        <taxon>Viridiplantae</taxon>
        <taxon>Streptophyta</taxon>
        <taxon>Embryophyta</taxon>
        <taxon>Marchantiophyta</taxon>
        <taxon>Marchantiopsida</taxon>
        <taxon>Marchantiidae</taxon>
        <taxon>Marchantiales</taxon>
        <taxon>Ricciaceae</taxon>
        <taxon>Riccia</taxon>
    </lineage>
</organism>
<feature type="compositionally biased region" description="Basic and acidic residues" evidence="2">
    <location>
        <begin position="308"/>
        <end position="319"/>
    </location>
</feature>
<feature type="region of interest" description="Disordered" evidence="2">
    <location>
        <begin position="380"/>
        <end position="399"/>
    </location>
</feature>
<dbReference type="EMBL" id="JBJQOH010000007">
    <property type="protein sequence ID" value="KAL3679051.1"/>
    <property type="molecule type" value="Genomic_DNA"/>
</dbReference>
<feature type="compositionally biased region" description="Polar residues" evidence="2">
    <location>
        <begin position="264"/>
        <end position="274"/>
    </location>
</feature>
<dbReference type="InterPro" id="IPR001878">
    <property type="entry name" value="Znf_CCHC"/>
</dbReference>
<comment type="caution">
    <text evidence="4">The sequence shown here is derived from an EMBL/GenBank/DDBJ whole genome shotgun (WGS) entry which is preliminary data.</text>
</comment>
<name>A0ABD3GKB5_9MARC</name>
<evidence type="ECO:0000313" key="5">
    <source>
        <dbReference type="Proteomes" id="UP001633002"/>
    </source>
</evidence>
<keyword evidence="1" id="KW-0863">Zinc-finger</keyword>
<reference evidence="4 5" key="1">
    <citation type="submission" date="2024-09" db="EMBL/GenBank/DDBJ databases">
        <title>Chromosome-scale assembly of Riccia sorocarpa.</title>
        <authorList>
            <person name="Paukszto L."/>
        </authorList>
    </citation>
    <scope>NUCLEOTIDE SEQUENCE [LARGE SCALE GENOMIC DNA]</scope>
    <source>
        <strain evidence="4">LP-2024</strain>
        <tissue evidence="4">Aerial parts of the thallus</tissue>
    </source>
</reference>
<dbReference type="PANTHER" id="PTHR31286:SF99">
    <property type="entry name" value="DUF4283 DOMAIN-CONTAINING PROTEIN"/>
    <property type="match status" value="1"/>
</dbReference>
<dbReference type="AlphaFoldDB" id="A0ABD3GKB5"/>
<feature type="compositionally biased region" description="Acidic residues" evidence="2">
    <location>
        <begin position="297"/>
        <end position="307"/>
    </location>
</feature>
<evidence type="ECO:0000256" key="2">
    <source>
        <dbReference type="SAM" id="MobiDB-lite"/>
    </source>
</evidence>
<proteinExistence type="predicted"/>
<dbReference type="SUPFAM" id="SSF57756">
    <property type="entry name" value="Retrovirus zinc finger-like domains"/>
    <property type="match status" value="1"/>
</dbReference>
<dbReference type="GO" id="GO:0008270">
    <property type="term" value="F:zinc ion binding"/>
    <property type="evidence" value="ECO:0007669"/>
    <property type="project" value="UniProtKB-KW"/>
</dbReference>
<dbReference type="Gene3D" id="4.10.60.10">
    <property type="entry name" value="Zinc finger, CCHC-type"/>
    <property type="match status" value="1"/>
</dbReference>
<dbReference type="InterPro" id="IPR036691">
    <property type="entry name" value="Endo/exonu/phosph_ase_sf"/>
</dbReference>
<keyword evidence="5" id="KW-1185">Reference proteome</keyword>